<protein>
    <submittedName>
        <fullName evidence="5">Glycine receptor subunit alpha-1-like</fullName>
    </submittedName>
</protein>
<dbReference type="SUPFAM" id="SSF90112">
    <property type="entry name" value="Neurotransmitter-gated ion-channel transmembrane pore"/>
    <property type="match status" value="1"/>
</dbReference>
<dbReference type="RefSeq" id="XP_006814104.1">
    <property type="nucleotide sequence ID" value="XM_006814041.1"/>
</dbReference>
<dbReference type="InterPro" id="IPR006028">
    <property type="entry name" value="GABAA/Glycine_rcpt"/>
</dbReference>
<evidence type="ECO:0000256" key="1">
    <source>
        <dbReference type="SAM" id="MobiDB-lite"/>
    </source>
</evidence>
<evidence type="ECO:0000256" key="2">
    <source>
        <dbReference type="SAM" id="Phobius"/>
    </source>
</evidence>
<sequence>MTFVMSRGIGFYLLQTYLPSVLIVVLSWMSFWIDITSTPARVTLCTTTVLTMTTTSVGNIDGLPKVSYIKAIDIWFAACLSFIVGISFEYAIVNYFWTRERSPTTGFKDIKISKMWRQCIDAEMTSSMRSDLRERRDSTEKSHPFDTSRATLDGEIYGNRSRRAMEVRVSPEPPTVNEFEIRTRQLARDIDRTARWGFPMAFILFIIVYFSYYLRGHNVFFE</sequence>
<dbReference type="InterPro" id="IPR006201">
    <property type="entry name" value="Neur_channel"/>
</dbReference>
<keyword evidence="4" id="KW-1185">Reference proteome</keyword>
<dbReference type="InterPro" id="IPR006029">
    <property type="entry name" value="Neurotrans-gated_channel_TM"/>
</dbReference>
<feature type="compositionally biased region" description="Basic and acidic residues" evidence="1">
    <location>
        <begin position="130"/>
        <end position="146"/>
    </location>
</feature>
<dbReference type="Proteomes" id="UP000694865">
    <property type="component" value="Unplaced"/>
</dbReference>
<dbReference type="GeneID" id="102807385"/>
<feature type="transmembrane region" description="Helical" evidence="2">
    <location>
        <begin position="12"/>
        <end position="33"/>
    </location>
</feature>
<dbReference type="Pfam" id="PF02932">
    <property type="entry name" value="Neur_chan_memb"/>
    <property type="match status" value="1"/>
</dbReference>
<reference evidence="5" key="1">
    <citation type="submission" date="2025-08" db="UniProtKB">
        <authorList>
            <consortium name="RefSeq"/>
        </authorList>
    </citation>
    <scope>IDENTIFICATION</scope>
    <source>
        <tissue evidence="5">Testes</tissue>
    </source>
</reference>
<feature type="domain" description="Neurotransmitter-gated ion-channel transmembrane" evidence="3">
    <location>
        <begin position="16"/>
        <end position="137"/>
    </location>
</feature>
<feature type="region of interest" description="Disordered" evidence="1">
    <location>
        <begin position="127"/>
        <end position="151"/>
    </location>
</feature>
<dbReference type="Gene3D" id="1.20.58.390">
    <property type="entry name" value="Neurotransmitter-gated ion-channel transmembrane domain"/>
    <property type="match status" value="1"/>
</dbReference>
<dbReference type="InterPro" id="IPR036719">
    <property type="entry name" value="Neuro-gated_channel_TM_sf"/>
</dbReference>
<keyword evidence="2" id="KW-0472">Membrane</keyword>
<feature type="transmembrane region" description="Helical" evidence="2">
    <location>
        <begin position="196"/>
        <end position="214"/>
    </location>
</feature>
<keyword evidence="2" id="KW-1133">Transmembrane helix</keyword>
<evidence type="ECO:0000313" key="5">
    <source>
        <dbReference type="RefSeq" id="XP_006814104.1"/>
    </source>
</evidence>
<feature type="transmembrane region" description="Helical" evidence="2">
    <location>
        <begin position="74"/>
        <end position="97"/>
    </location>
</feature>
<dbReference type="PANTHER" id="PTHR18945">
    <property type="entry name" value="NEUROTRANSMITTER GATED ION CHANNEL"/>
    <property type="match status" value="1"/>
</dbReference>
<organism evidence="4 5">
    <name type="scientific">Saccoglossus kowalevskii</name>
    <name type="common">Acorn worm</name>
    <dbReference type="NCBI Taxonomy" id="10224"/>
    <lineage>
        <taxon>Eukaryota</taxon>
        <taxon>Metazoa</taxon>
        <taxon>Hemichordata</taxon>
        <taxon>Enteropneusta</taxon>
        <taxon>Harrimaniidae</taxon>
        <taxon>Saccoglossus</taxon>
    </lineage>
</organism>
<dbReference type="PRINTS" id="PR00253">
    <property type="entry name" value="GABAARECEPTR"/>
</dbReference>
<gene>
    <name evidence="5" type="primary">LOC102807385</name>
</gene>
<proteinExistence type="predicted"/>
<name>A0ABM0M263_SACKO</name>
<accession>A0ABM0M263</accession>
<keyword evidence="2" id="KW-0812">Transmembrane</keyword>
<evidence type="ECO:0000313" key="4">
    <source>
        <dbReference type="Proteomes" id="UP000694865"/>
    </source>
</evidence>
<dbReference type="InterPro" id="IPR038050">
    <property type="entry name" value="Neuro_actylchol_rec"/>
</dbReference>
<evidence type="ECO:0000259" key="3">
    <source>
        <dbReference type="Pfam" id="PF02932"/>
    </source>
</evidence>
<dbReference type="CDD" id="cd19049">
    <property type="entry name" value="LGIC_TM_anion"/>
    <property type="match status" value="1"/>
</dbReference>